<accession>A0A1V2I5U4</accession>
<evidence type="ECO:0000256" key="1">
    <source>
        <dbReference type="SAM" id="MobiDB-lite"/>
    </source>
</evidence>
<dbReference type="InterPro" id="IPR018644">
    <property type="entry name" value="DUF2071"/>
</dbReference>
<dbReference type="EMBL" id="MOMC01000050">
    <property type="protein sequence ID" value="ONH26614.1"/>
    <property type="molecule type" value="Genomic_DNA"/>
</dbReference>
<evidence type="ECO:0000313" key="3">
    <source>
        <dbReference type="Proteomes" id="UP000188929"/>
    </source>
</evidence>
<name>A0A1V2I5U4_9ACTN</name>
<gene>
    <name evidence="2" type="ORF">BL253_24115</name>
</gene>
<feature type="region of interest" description="Disordered" evidence="1">
    <location>
        <begin position="117"/>
        <end position="137"/>
    </location>
</feature>
<dbReference type="PANTHER" id="PTHR39186:SF1">
    <property type="entry name" value="DUF2071 DOMAIN-CONTAINING PROTEIN"/>
    <property type="match status" value="1"/>
</dbReference>
<dbReference type="Proteomes" id="UP000188929">
    <property type="component" value="Unassembled WGS sequence"/>
</dbReference>
<reference evidence="3" key="1">
    <citation type="submission" date="2016-10" db="EMBL/GenBank/DDBJ databases">
        <title>Frankia sp. NRRL B-16386 Genome sequencing.</title>
        <authorList>
            <person name="Ghodhbane-Gtari F."/>
            <person name="Swanson E."/>
            <person name="Gueddou A."/>
            <person name="Hezbri K."/>
            <person name="Ktari K."/>
            <person name="Nouioui I."/>
            <person name="Morris K."/>
            <person name="Simpson S."/>
            <person name="Abebe-Akele F."/>
            <person name="Thomas K."/>
            <person name="Gtari M."/>
            <person name="Tisa L.S."/>
        </authorList>
    </citation>
    <scope>NUCLEOTIDE SEQUENCE [LARGE SCALE GENOMIC DNA]</scope>
    <source>
        <strain evidence="3">NRRL B-16386</strain>
    </source>
</reference>
<proteinExistence type="predicted"/>
<evidence type="ECO:0000313" key="2">
    <source>
        <dbReference type="EMBL" id="ONH26614.1"/>
    </source>
</evidence>
<feature type="compositionally biased region" description="Gly residues" evidence="1">
    <location>
        <begin position="120"/>
        <end position="134"/>
    </location>
</feature>
<keyword evidence="3" id="KW-1185">Reference proteome</keyword>
<dbReference type="InterPro" id="IPR023375">
    <property type="entry name" value="ADC_dom_sf"/>
</dbReference>
<protein>
    <recommendedName>
        <fullName evidence="4">DUF2071 domain-containing protein</fullName>
    </recommendedName>
</protein>
<evidence type="ECO:0008006" key="4">
    <source>
        <dbReference type="Google" id="ProtNLM"/>
    </source>
</evidence>
<comment type="caution">
    <text evidence="2">The sequence shown here is derived from an EMBL/GenBank/DDBJ whole genome shotgun (WGS) entry which is preliminary data.</text>
</comment>
<dbReference type="OrthoDB" id="150993at2"/>
<dbReference type="Pfam" id="PF09844">
    <property type="entry name" value="DUF2071"/>
    <property type="match status" value="1"/>
</dbReference>
<dbReference type="SUPFAM" id="SSF160104">
    <property type="entry name" value="Acetoacetate decarboxylase-like"/>
    <property type="match status" value="1"/>
</dbReference>
<sequence length="242" mass="26896">MRQRWERLTFLHWPYGADAVQRLLPTGLTAETCDGAAWVSLVPFFMQVRSGRRDLAAPWASFFPETNVRTYVRDERGRPGIWFLSLDAARWGAVAVARTTYRLPYFWSSMRLSEEAGHGADSGTGADSGAGGGTTTYTCRRRWPGPRGAASRVAVRPGERIPDAELDARDHFLTARFRLFSPVRSGSPRTARAWHRPWPLHRVELLDLDDALVTTAGLPAPEGAPLAHYSPGVDVRIGRPES</sequence>
<feature type="region of interest" description="Disordered" evidence="1">
    <location>
        <begin position="222"/>
        <end position="242"/>
    </location>
</feature>
<dbReference type="AlphaFoldDB" id="A0A1V2I5U4"/>
<organism evidence="2 3">
    <name type="scientific">Pseudofrankia asymbiotica</name>
    <dbReference type="NCBI Taxonomy" id="1834516"/>
    <lineage>
        <taxon>Bacteria</taxon>
        <taxon>Bacillati</taxon>
        <taxon>Actinomycetota</taxon>
        <taxon>Actinomycetes</taxon>
        <taxon>Frankiales</taxon>
        <taxon>Frankiaceae</taxon>
        <taxon>Pseudofrankia</taxon>
    </lineage>
</organism>
<dbReference type="PANTHER" id="PTHR39186">
    <property type="entry name" value="DUF2071 FAMILY PROTEIN"/>
    <property type="match status" value="1"/>
</dbReference>